<dbReference type="Gene3D" id="3.90.380.10">
    <property type="entry name" value="Naphthalene 1,2-dioxygenase Alpha Subunit, Chain A, domain 1"/>
    <property type="match status" value="1"/>
</dbReference>
<evidence type="ECO:0000259" key="6">
    <source>
        <dbReference type="PROSITE" id="PS51296"/>
    </source>
</evidence>
<keyword evidence="1" id="KW-0001">2Fe-2S</keyword>
<evidence type="ECO:0000256" key="3">
    <source>
        <dbReference type="ARBA" id="ARBA00023002"/>
    </source>
</evidence>
<protein>
    <submittedName>
        <fullName evidence="7">Rieske 2Fe-2S domain-containing protein</fullName>
    </submittedName>
</protein>
<evidence type="ECO:0000256" key="2">
    <source>
        <dbReference type="ARBA" id="ARBA00022723"/>
    </source>
</evidence>
<comment type="caution">
    <text evidence="7">The sequence shown here is derived from an EMBL/GenBank/DDBJ whole genome shotgun (WGS) entry which is preliminary data.</text>
</comment>
<dbReference type="PANTHER" id="PTHR21266:SF60">
    <property type="entry name" value="3-KETOSTEROID-9-ALPHA-MONOOXYGENASE, OXYGENASE COMPONENT"/>
    <property type="match status" value="1"/>
</dbReference>
<accession>A0A6L5HZ16</accession>
<dbReference type="InterPro" id="IPR017941">
    <property type="entry name" value="Rieske_2Fe-2S"/>
</dbReference>
<dbReference type="CDD" id="cd08878">
    <property type="entry name" value="RHO_alpha_C_DMO-like"/>
    <property type="match status" value="1"/>
</dbReference>
<keyword evidence="2" id="KW-0479">Metal-binding</keyword>
<dbReference type="EMBL" id="WIVU01000055">
    <property type="protein sequence ID" value="MQU08157.1"/>
    <property type="molecule type" value="Genomic_DNA"/>
</dbReference>
<dbReference type="SUPFAM" id="SSF50022">
    <property type="entry name" value="ISP domain"/>
    <property type="match status" value="1"/>
</dbReference>
<keyword evidence="4" id="KW-0408">Iron</keyword>
<dbReference type="Pfam" id="PF00355">
    <property type="entry name" value="Rieske"/>
    <property type="match status" value="1"/>
</dbReference>
<sequence length="355" mass="39688">MSSRNYPLNAWYVAAWDYELKKNAMLTRTICEKKVVLFRKPDGSSVALEDACWHRLVPLSMGTLKDGTIKCRYHGLVFDAAGKCVHMPSQDTINPSACVRSFPLVERHRFAWIWMGQPHLADENLIPDLHWNDHSDWTGDGGVIGLAASYELAIDNLMDLTHETFVHPESIGNDAIADAPFTVTHSHKQVTVTRWMEGIEPPAFWGAQLGKPGLVDRWQIIHFQAPSTVALDVGVAVAGTGAKEGDRRQGVNGFVLHTFTPTTGNNSLYFWSICRNYNLSSVRLTTEWRDAVKGIFAQDEDILEAQQKAMDANPAKVFYNLNIDAGGMWARRKIDEMIQAEQHATSAVPLRIVSE</sequence>
<evidence type="ECO:0000313" key="7">
    <source>
        <dbReference type="EMBL" id="MQU08157.1"/>
    </source>
</evidence>
<dbReference type="GO" id="GO:0046872">
    <property type="term" value="F:metal ion binding"/>
    <property type="evidence" value="ECO:0007669"/>
    <property type="project" value="UniProtKB-KW"/>
</dbReference>
<dbReference type="InterPro" id="IPR050584">
    <property type="entry name" value="Cholesterol_7-desaturase"/>
</dbReference>
<feature type="domain" description="Rieske" evidence="6">
    <location>
        <begin position="11"/>
        <end position="113"/>
    </location>
</feature>
<evidence type="ECO:0000256" key="5">
    <source>
        <dbReference type="ARBA" id="ARBA00023014"/>
    </source>
</evidence>
<name>A0A6L5HZ16_9PSED</name>
<dbReference type="InterPro" id="IPR044043">
    <property type="entry name" value="VanA_C_cat"/>
</dbReference>
<dbReference type="AlphaFoldDB" id="A0A6L5HZ16"/>
<dbReference type="PROSITE" id="PS51296">
    <property type="entry name" value="RIESKE"/>
    <property type="match status" value="1"/>
</dbReference>
<dbReference type="InterPro" id="IPR036922">
    <property type="entry name" value="Rieske_2Fe-2S_sf"/>
</dbReference>
<organism evidence="7 8">
    <name type="scientific">Pseudomonas helleri</name>
    <dbReference type="NCBI Taxonomy" id="1608996"/>
    <lineage>
        <taxon>Bacteria</taxon>
        <taxon>Pseudomonadati</taxon>
        <taxon>Pseudomonadota</taxon>
        <taxon>Gammaproteobacteria</taxon>
        <taxon>Pseudomonadales</taxon>
        <taxon>Pseudomonadaceae</taxon>
        <taxon>Pseudomonas</taxon>
    </lineage>
</organism>
<dbReference type="Proteomes" id="UP000478064">
    <property type="component" value="Unassembled WGS sequence"/>
</dbReference>
<evidence type="ECO:0000256" key="4">
    <source>
        <dbReference type="ARBA" id="ARBA00023004"/>
    </source>
</evidence>
<proteinExistence type="predicted"/>
<evidence type="ECO:0000256" key="1">
    <source>
        <dbReference type="ARBA" id="ARBA00022714"/>
    </source>
</evidence>
<dbReference type="SUPFAM" id="SSF55961">
    <property type="entry name" value="Bet v1-like"/>
    <property type="match status" value="1"/>
</dbReference>
<dbReference type="Gene3D" id="2.102.10.10">
    <property type="entry name" value="Rieske [2Fe-2S] iron-sulphur domain"/>
    <property type="match status" value="1"/>
</dbReference>
<dbReference type="PANTHER" id="PTHR21266">
    <property type="entry name" value="IRON-SULFUR DOMAIN CONTAINING PROTEIN"/>
    <property type="match status" value="1"/>
</dbReference>
<keyword evidence="3" id="KW-0560">Oxidoreductase</keyword>
<dbReference type="Pfam" id="PF19112">
    <property type="entry name" value="VanA_C"/>
    <property type="match status" value="1"/>
</dbReference>
<reference evidence="7 8" key="1">
    <citation type="submission" date="2019-10" db="EMBL/GenBank/DDBJ databases">
        <title>Evaluation of single-gene subtyping targets for Pseudomonas.</title>
        <authorList>
            <person name="Reichler S.J."/>
            <person name="Orsi R.H."/>
            <person name="Wiedmann M."/>
            <person name="Martin N.H."/>
            <person name="Murphy S.I."/>
        </authorList>
    </citation>
    <scope>NUCLEOTIDE SEQUENCE [LARGE SCALE GENOMIC DNA]</scope>
    <source>
        <strain evidence="7 8">FSL R10-1637</strain>
    </source>
</reference>
<dbReference type="GO" id="GO:0016491">
    <property type="term" value="F:oxidoreductase activity"/>
    <property type="evidence" value="ECO:0007669"/>
    <property type="project" value="UniProtKB-KW"/>
</dbReference>
<keyword evidence="5" id="KW-0411">Iron-sulfur</keyword>
<dbReference type="GO" id="GO:0051537">
    <property type="term" value="F:2 iron, 2 sulfur cluster binding"/>
    <property type="evidence" value="ECO:0007669"/>
    <property type="project" value="UniProtKB-KW"/>
</dbReference>
<dbReference type="RefSeq" id="WP_153374950.1">
    <property type="nucleotide sequence ID" value="NZ_WIVU01000055.1"/>
</dbReference>
<gene>
    <name evidence="7" type="ORF">GHO27_21000</name>
</gene>
<evidence type="ECO:0000313" key="8">
    <source>
        <dbReference type="Proteomes" id="UP000478064"/>
    </source>
</evidence>